<evidence type="ECO:0000313" key="3">
    <source>
        <dbReference type="Proteomes" id="UP001575181"/>
    </source>
</evidence>
<dbReference type="Gene3D" id="3.40.50.2300">
    <property type="match status" value="2"/>
</dbReference>
<dbReference type="InterPro" id="IPR007487">
    <property type="entry name" value="ABC_transpt-TYRBP-like"/>
</dbReference>
<proteinExistence type="predicted"/>
<sequence>MRRHGWSARIRGWLAAVALGVGGLAAPPAAPAATGEKPPTIFMVLWRGMTDAERGFQAYFRENDIPVKYIVRNAAKDLDRLEGIREEIKRVRPDLVYTFGTTVTSRIAGTARREHADKYVTDIPVVFNIVADPLGAGLTRSLERTGRNLTGTSHSVPLSSQLKTLRRIEPVEKLGALYNPLERNSALAVQELARLARERGMEFHSVNVRVRDAKPQRSSISHKVAALAEKGVRFVYLPSDSFLISNAEAVVQAIHDRGMITFSATEGPISDAGAFVGIVSLYFNVGKFAGHKAARILVDGKDPASIPIETLERYTILVNMRTARKLDYFPPVPVLEFAKVVQQ</sequence>
<organism evidence="2 3">
    <name type="scientific">Thiohalorhabdus methylotrophus</name>
    <dbReference type="NCBI Taxonomy" id="3242694"/>
    <lineage>
        <taxon>Bacteria</taxon>
        <taxon>Pseudomonadati</taxon>
        <taxon>Pseudomonadota</taxon>
        <taxon>Gammaproteobacteria</taxon>
        <taxon>Thiohalorhabdales</taxon>
        <taxon>Thiohalorhabdaceae</taxon>
        <taxon>Thiohalorhabdus</taxon>
    </lineage>
</organism>
<evidence type="ECO:0000313" key="2">
    <source>
        <dbReference type="EMBL" id="MFA9460246.1"/>
    </source>
</evidence>
<comment type="caution">
    <text evidence="2">The sequence shown here is derived from an EMBL/GenBank/DDBJ whole genome shotgun (WGS) entry which is preliminary data.</text>
</comment>
<dbReference type="RefSeq" id="WP_373655030.1">
    <property type="nucleotide sequence ID" value="NZ_JBGUAW010000003.1"/>
</dbReference>
<keyword evidence="1" id="KW-0732">Signal</keyword>
<evidence type="ECO:0000256" key="1">
    <source>
        <dbReference type="SAM" id="SignalP"/>
    </source>
</evidence>
<dbReference type="CDD" id="cd06325">
    <property type="entry name" value="PBP1_ABC_unchar_transporter"/>
    <property type="match status" value="1"/>
</dbReference>
<keyword evidence="3" id="KW-1185">Reference proteome</keyword>
<dbReference type="Pfam" id="PF04392">
    <property type="entry name" value="ABC_sub_bind"/>
    <property type="match status" value="1"/>
</dbReference>
<accession>A0ABV4TSF2</accession>
<name>A0ABV4TSF2_9GAMM</name>
<feature type="signal peptide" evidence="1">
    <location>
        <begin position="1"/>
        <end position="32"/>
    </location>
</feature>
<feature type="chain" id="PRO_5045296557" evidence="1">
    <location>
        <begin position="33"/>
        <end position="343"/>
    </location>
</feature>
<reference evidence="2 3" key="1">
    <citation type="submission" date="2024-08" db="EMBL/GenBank/DDBJ databases">
        <title>Whole-genome sequencing of halo(alkali)philic microorganisms from hypersaline lakes.</title>
        <authorList>
            <person name="Sorokin D.Y."/>
            <person name="Merkel A.Y."/>
            <person name="Messina E."/>
            <person name="Yakimov M."/>
        </authorList>
    </citation>
    <scope>NUCLEOTIDE SEQUENCE [LARGE SCALE GENOMIC DNA]</scope>
    <source>
        <strain evidence="2 3">Cl-TMA</strain>
    </source>
</reference>
<gene>
    <name evidence="2" type="ORF">ACERLL_05340</name>
</gene>
<protein>
    <submittedName>
        <fullName evidence="2">ABC transporter substrate-binding protein</fullName>
    </submittedName>
</protein>
<dbReference type="PANTHER" id="PTHR35271:SF1">
    <property type="entry name" value="ABC TRANSPORTER, SUBSTRATE-BINDING LIPOPROTEIN"/>
    <property type="match status" value="1"/>
</dbReference>
<dbReference type="EMBL" id="JBGUAW010000003">
    <property type="protein sequence ID" value="MFA9460246.1"/>
    <property type="molecule type" value="Genomic_DNA"/>
</dbReference>
<dbReference type="Proteomes" id="UP001575181">
    <property type="component" value="Unassembled WGS sequence"/>
</dbReference>
<dbReference type="PANTHER" id="PTHR35271">
    <property type="entry name" value="ABC TRANSPORTER, SUBSTRATE-BINDING LIPOPROTEIN-RELATED"/>
    <property type="match status" value="1"/>
</dbReference>